<reference evidence="1 2" key="1">
    <citation type="submission" date="2017-10" db="EMBL/GenBank/DDBJ databases">
        <title>Sequencing the genomes of 1000 actinobacteria strains.</title>
        <authorList>
            <person name="Klenk H.-P."/>
        </authorList>
    </citation>
    <scope>NUCLEOTIDE SEQUENCE [LARGE SCALE GENOMIC DNA]</scope>
    <source>
        <strain evidence="1 2">DSM 46092</strain>
    </source>
</reference>
<organism evidence="1 2">
    <name type="scientific">Amycolatopsis sulphurea</name>
    <dbReference type="NCBI Taxonomy" id="76022"/>
    <lineage>
        <taxon>Bacteria</taxon>
        <taxon>Bacillati</taxon>
        <taxon>Actinomycetota</taxon>
        <taxon>Actinomycetes</taxon>
        <taxon>Pseudonocardiales</taxon>
        <taxon>Pseudonocardiaceae</taxon>
        <taxon>Amycolatopsis</taxon>
    </lineage>
</organism>
<dbReference type="AlphaFoldDB" id="A0A2A9FIN7"/>
<proteinExistence type="predicted"/>
<gene>
    <name evidence="1" type="ORF">ATK36_6274</name>
</gene>
<evidence type="ECO:0000313" key="2">
    <source>
        <dbReference type="Proteomes" id="UP000243542"/>
    </source>
</evidence>
<evidence type="ECO:0000313" key="1">
    <source>
        <dbReference type="EMBL" id="PFG51008.1"/>
    </source>
</evidence>
<comment type="caution">
    <text evidence="1">The sequence shown here is derived from an EMBL/GenBank/DDBJ whole genome shotgun (WGS) entry which is preliminary data.</text>
</comment>
<dbReference type="EMBL" id="PDJK01000002">
    <property type="protein sequence ID" value="PFG51008.1"/>
    <property type="molecule type" value="Genomic_DNA"/>
</dbReference>
<accession>A0A2A9FIN7</accession>
<keyword evidence="2" id="KW-1185">Reference proteome</keyword>
<dbReference type="Proteomes" id="UP000243542">
    <property type="component" value="Unassembled WGS sequence"/>
</dbReference>
<sequence>MRAFVLVLAVVVGLGALLVLALLLITAAPTAAVRGIGTSGAAILLANTLHQRRAGSGRK</sequence>
<protein>
    <submittedName>
        <fullName evidence="1">Uncharacterized protein</fullName>
    </submittedName>
</protein>
<name>A0A2A9FIN7_9PSEU</name>
<dbReference type="RefSeq" id="WP_141544579.1">
    <property type="nucleotide sequence ID" value="NZ_JBIAKZ010000054.1"/>
</dbReference>